<dbReference type="NCBIfam" id="TIGR00229">
    <property type="entry name" value="sensory_box"/>
    <property type="match status" value="1"/>
</dbReference>
<dbReference type="InterPro" id="IPR035965">
    <property type="entry name" value="PAS-like_dom_sf"/>
</dbReference>
<feature type="domain" description="PAS" evidence="1">
    <location>
        <begin position="26"/>
        <end position="77"/>
    </location>
</feature>
<protein>
    <submittedName>
        <fullName evidence="2">Chemotaxis protein</fullName>
    </submittedName>
</protein>
<dbReference type="InterPro" id="IPR000014">
    <property type="entry name" value="PAS"/>
</dbReference>
<name>A0A919ATB2_9PROT</name>
<keyword evidence="3" id="KW-1185">Reference proteome</keyword>
<proteinExistence type="predicted"/>
<dbReference type="EMBL" id="BNCI01000002">
    <property type="protein sequence ID" value="GHF24126.1"/>
    <property type="molecule type" value="Genomic_DNA"/>
</dbReference>
<dbReference type="Pfam" id="PF08447">
    <property type="entry name" value="PAS_3"/>
    <property type="match status" value="1"/>
</dbReference>
<evidence type="ECO:0000313" key="3">
    <source>
        <dbReference type="Proteomes" id="UP000630923"/>
    </source>
</evidence>
<dbReference type="AlphaFoldDB" id="A0A919ATB2"/>
<comment type="caution">
    <text evidence="2">The sequence shown here is derived from an EMBL/GenBank/DDBJ whole genome shotgun (WGS) entry which is preliminary data.</text>
</comment>
<gene>
    <name evidence="2" type="ORF">GCM10017044_18430</name>
</gene>
<reference evidence="2" key="1">
    <citation type="journal article" date="2014" name="Int. J. Syst. Evol. Microbiol.">
        <title>Complete genome sequence of Corynebacterium casei LMG S-19264T (=DSM 44701T), isolated from a smear-ripened cheese.</title>
        <authorList>
            <consortium name="US DOE Joint Genome Institute (JGI-PGF)"/>
            <person name="Walter F."/>
            <person name="Albersmeier A."/>
            <person name="Kalinowski J."/>
            <person name="Ruckert C."/>
        </authorList>
    </citation>
    <scope>NUCLEOTIDE SEQUENCE</scope>
    <source>
        <strain evidence="2">KCTC 42590</strain>
    </source>
</reference>
<dbReference type="SUPFAM" id="SSF55785">
    <property type="entry name" value="PYP-like sensor domain (PAS domain)"/>
    <property type="match status" value="1"/>
</dbReference>
<evidence type="ECO:0000259" key="1">
    <source>
        <dbReference type="PROSITE" id="PS50112"/>
    </source>
</evidence>
<reference evidence="2" key="2">
    <citation type="submission" date="2020-09" db="EMBL/GenBank/DDBJ databases">
        <authorList>
            <person name="Sun Q."/>
            <person name="Kim S."/>
        </authorList>
    </citation>
    <scope>NUCLEOTIDE SEQUENCE</scope>
    <source>
        <strain evidence="2">KCTC 42590</strain>
    </source>
</reference>
<accession>A0A919ATB2</accession>
<dbReference type="CDD" id="cd00130">
    <property type="entry name" value="PAS"/>
    <property type="match status" value="1"/>
</dbReference>
<sequence>MAINRAVPTNEEILFGQDEIIVSKTDLKGRIIYANEVFCRVAEMTTREVIGQPHNIIRHPDMPRAVFKLLWDTISKGEEIFAYVKNMSKTGKYYWVIAHVTPSYSQLGEIDGYHSNRRLPSKSGVNDIAPAYDQLLAEERKHSNPKEALAASYALLHEMVEKNGTDYAEFIWSTGE</sequence>
<dbReference type="RefSeq" id="WP_191252223.1">
    <property type="nucleotide sequence ID" value="NZ_BNCI01000002.1"/>
</dbReference>
<evidence type="ECO:0000313" key="2">
    <source>
        <dbReference type="EMBL" id="GHF24126.1"/>
    </source>
</evidence>
<dbReference type="PROSITE" id="PS50112">
    <property type="entry name" value="PAS"/>
    <property type="match status" value="1"/>
</dbReference>
<dbReference type="Gene3D" id="3.30.450.20">
    <property type="entry name" value="PAS domain"/>
    <property type="match status" value="1"/>
</dbReference>
<dbReference type="Proteomes" id="UP000630923">
    <property type="component" value="Unassembled WGS sequence"/>
</dbReference>
<organism evidence="2 3">
    <name type="scientific">Kordiimonas sediminis</name>
    <dbReference type="NCBI Taxonomy" id="1735581"/>
    <lineage>
        <taxon>Bacteria</taxon>
        <taxon>Pseudomonadati</taxon>
        <taxon>Pseudomonadota</taxon>
        <taxon>Alphaproteobacteria</taxon>
        <taxon>Kordiimonadales</taxon>
        <taxon>Kordiimonadaceae</taxon>
        <taxon>Kordiimonas</taxon>
    </lineage>
</organism>
<dbReference type="InterPro" id="IPR013655">
    <property type="entry name" value="PAS_fold_3"/>
</dbReference>